<geneLocation type="plasmid" evidence="2">
    <name>picon</name>
</geneLocation>
<protein>
    <submittedName>
        <fullName evidence="1">Uncharacterized protein</fullName>
    </submittedName>
</protein>
<proteinExistence type="predicted"/>
<name>A0A2R4P371_9BACT</name>
<gene>
    <name evidence="1" type="ORF">CCS77_2116</name>
</gene>
<dbReference type="RefSeq" id="WP_107917422.1">
    <property type="nucleotide sequence ID" value="NZ_CP021643.1"/>
</dbReference>
<dbReference type="EMBL" id="CP021643">
    <property type="protein sequence ID" value="AVX45122.1"/>
    <property type="molecule type" value="Genomic_DNA"/>
</dbReference>
<accession>A0A2R4P371</accession>
<evidence type="ECO:0000313" key="2">
    <source>
        <dbReference type="Proteomes" id="UP000241854"/>
    </source>
</evidence>
<keyword evidence="1" id="KW-0614">Plasmid</keyword>
<sequence>MKTLTKDRAEILINKVVKGITIPLYYFDYKVRKGQYIGSGWREPDEWEYHENSNDINKAMTDIVGVLGRLLARHFDNIANVELHNTIDSFINKKFCQVFDLVASLKRELDFDFLIYESAEDLLDNIWKCADEIKHKFF</sequence>
<reference evidence="1 2" key="1">
    <citation type="journal article" date="2018" name="Emerg. Microbes Infect.">
        <title>Genomic analysis of oral Campylobacter concisus strains identified a potential bacterial molecular marker associated with active Crohn's disease.</title>
        <authorList>
            <person name="Liu F."/>
            <person name="Ma R."/>
            <person name="Tay C.Y.A."/>
            <person name="Octavia S."/>
            <person name="Lan R."/>
            <person name="Chung H.K.L."/>
            <person name="Riordan S.M."/>
            <person name="Grimm M.C."/>
            <person name="Leong R.W."/>
            <person name="Tanaka M.M."/>
            <person name="Connor S."/>
            <person name="Zhang L."/>
        </authorList>
    </citation>
    <scope>NUCLEOTIDE SEQUENCE [LARGE SCALE GENOMIC DNA]</scope>
    <source>
        <strain evidence="1 2">P2CDO4</strain>
        <plasmid evidence="1">pICON</plasmid>
    </source>
</reference>
<dbReference type="Proteomes" id="UP000241854">
    <property type="component" value="Plasmid pICON"/>
</dbReference>
<evidence type="ECO:0000313" key="1">
    <source>
        <dbReference type="EMBL" id="AVX45122.1"/>
    </source>
</evidence>
<dbReference type="AlphaFoldDB" id="A0A2R4P371"/>
<organism evidence="1 2">
    <name type="scientific">Campylobacter concisus</name>
    <dbReference type="NCBI Taxonomy" id="199"/>
    <lineage>
        <taxon>Bacteria</taxon>
        <taxon>Pseudomonadati</taxon>
        <taxon>Campylobacterota</taxon>
        <taxon>Epsilonproteobacteria</taxon>
        <taxon>Campylobacterales</taxon>
        <taxon>Campylobacteraceae</taxon>
        <taxon>Campylobacter</taxon>
    </lineage>
</organism>